<comment type="similarity">
    <text evidence="1">Belongs to the peptidase S33 family.</text>
</comment>
<feature type="active site" description="Proton donor" evidence="4">
    <location>
        <position position="403"/>
    </location>
</feature>
<comment type="caution">
    <text evidence="8">The sequence shown here is derived from an EMBL/GenBank/DDBJ whole genome shotgun (WGS) entry which is preliminary data.</text>
</comment>
<evidence type="ECO:0000313" key="9">
    <source>
        <dbReference type="Proteomes" id="UP000077671"/>
    </source>
</evidence>
<gene>
    <name evidence="8" type="ORF">A4X03_0g673</name>
    <name evidence="7" type="ORF">JKIAZH3_G9862</name>
</gene>
<dbReference type="AlphaFoldDB" id="A0A177VDP8"/>
<sequence length="487" mass="53965">MSQFPRPHELTAPLSTTEPTQITFGFPSSAIQRIASKVADARLPTEPILQDVGWQYGSNLTKLRQLVGDWSKGNPAGSAGKSASSSGEDQGFEAWWQKIEGQINETANHYLVEIEGLRIHFQMRKSENPDAIPLLFTHGWPGSFYEAHRLFPLLTGDSDPSFHLVAPSLPGYGLSSAPTKPDWTLLDTSRVFHKLMHEILGFSTYAAHGGDLGTLVTRGVARNKECTAFHSNFLPPINMPIWATPAMASLYLGWRSSISDSLLRWLGNPHEVRLLKSTIRYQKSGSGYATEQGTKPATLGLALFDNPVGILSWFLQVMHEWSDPRAPAFHDGHSHARTMDQLPGAKVEGDGVGRHGQSGVRIGVSESSASVNRDSAISDETILINATIYALTDSIQTSFLPYYESAFMWPEIGKDKEWNRDIKGKPYGHSSFPYELAGGPRSWISRCGHNLVFYREHEQGGHFAALDNSEGLARDLKDFFNEHYKRA</sequence>
<dbReference type="InterPro" id="IPR000639">
    <property type="entry name" value="Epox_hydrolase-like"/>
</dbReference>
<reference evidence="8" key="1">
    <citation type="submission" date="2016-04" db="EMBL/GenBank/DDBJ databases">
        <authorList>
            <person name="Nguyen H.D."/>
            <person name="Kesanakurti P."/>
            <person name="Cullis J."/>
            <person name="Levesque C.A."/>
            <person name="Hambleton S."/>
        </authorList>
    </citation>
    <scope>NUCLEOTIDE SEQUENCE</scope>
    <source>
        <strain evidence="8">DAOMC 238032</strain>
    </source>
</reference>
<evidence type="ECO:0000256" key="5">
    <source>
        <dbReference type="SAM" id="MobiDB-lite"/>
    </source>
</evidence>
<reference evidence="8" key="2">
    <citation type="journal article" date="2019" name="IMA Fungus">
        <title>Genome sequencing and comparison of five Tilletia species to identify candidate genes for the detection of regulated species infecting wheat.</title>
        <authorList>
            <person name="Nguyen H.D.T."/>
            <person name="Sultana T."/>
            <person name="Kesanakurti P."/>
            <person name="Hambleton S."/>
        </authorList>
    </citation>
    <scope>NUCLEOTIDE SEQUENCE</scope>
    <source>
        <strain evidence="8">DAOMC 238032</strain>
    </source>
</reference>
<keyword evidence="10" id="KW-1185">Reference proteome</keyword>
<dbReference type="InterPro" id="IPR010497">
    <property type="entry name" value="Epoxide_hydro_N"/>
</dbReference>
<dbReference type="Pfam" id="PF06441">
    <property type="entry name" value="EHN"/>
    <property type="match status" value="1"/>
</dbReference>
<dbReference type="InterPro" id="IPR029058">
    <property type="entry name" value="AB_hydrolase_fold"/>
</dbReference>
<evidence type="ECO:0000256" key="2">
    <source>
        <dbReference type="ARBA" id="ARBA00022797"/>
    </source>
</evidence>
<dbReference type="EMBL" id="LWDD02000043">
    <property type="protein sequence ID" value="KAE8264833.1"/>
    <property type="molecule type" value="Genomic_DNA"/>
</dbReference>
<keyword evidence="2" id="KW-0058">Aromatic hydrocarbons catabolism</keyword>
<dbReference type="PANTHER" id="PTHR21661:SF35">
    <property type="entry name" value="EPOXIDE HYDROLASE"/>
    <property type="match status" value="1"/>
</dbReference>
<dbReference type="PIRSF" id="PIRSF001112">
    <property type="entry name" value="Epoxide_hydrolase"/>
    <property type="match status" value="1"/>
</dbReference>
<dbReference type="SUPFAM" id="SSF53474">
    <property type="entry name" value="alpha/beta-Hydrolases"/>
    <property type="match status" value="1"/>
</dbReference>
<evidence type="ECO:0000256" key="3">
    <source>
        <dbReference type="ARBA" id="ARBA00022801"/>
    </source>
</evidence>
<evidence type="ECO:0000313" key="10">
    <source>
        <dbReference type="Proteomes" id="UP000836402"/>
    </source>
</evidence>
<accession>A0A177VDP8</accession>
<dbReference type="PANTHER" id="PTHR21661">
    <property type="entry name" value="EPOXIDE HYDROLASE 1-RELATED"/>
    <property type="match status" value="1"/>
</dbReference>
<dbReference type="EMBL" id="CAJHJG010005872">
    <property type="protein sequence ID" value="CAD6953201.1"/>
    <property type="molecule type" value="Genomic_DNA"/>
</dbReference>
<proteinExistence type="inferred from homology"/>
<feature type="active site" description="Proton acceptor" evidence="4">
    <location>
        <position position="462"/>
    </location>
</feature>
<name>A0A177VDP8_9BASI</name>
<organism evidence="8 9">
    <name type="scientific">Tilletia caries</name>
    <name type="common">wheat bunt fungus</name>
    <dbReference type="NCBI Taxonomy" id="13290"/>
    <lineage>
        <taxon>Eukaryota</taxon>
        <taxon>Fungi</taxon>
        <taxon>Dikarya</taxon>
        <taxon>Basidiomycota</taxon>
        <taxon>Ustilaginomycotina</taxon>
        <taxon>Exobasidiomycetes</taxon>
        <taxon>Tilletiales</taxon>
        <taxon>Tilletiaceae</taxon>
        <taxon>Tilletia</taxon>
    </lineage>
</organism>
<dbReference type="GO" id="GO:0004301">
    <property type="term" value="F:epoxide hydrolase activity"/>
    <property type="evidence" value="ECO:0007669"/>
    <property type="project" value="TreeGrafter"/>
</dbReference>
<protein>
    <recommendedName>
        <fullName evidence="6">Epoxide hydrolase N-terminal domain-containing protein</fullName>
    </recommendedName>
</protein>
<dbReference type="Gene3D" id="3.40.50.1820">
    <property type="entry name" value="alpha/beta hydrolase"/>
    <property type="match status" value="1"/>
</dbReference>
<feature type="domain" description="Epoxide hydrolase N-terminal" evidence="6">
    <location>
        <begin position="21"/>
        <end position="146"/>
    </location>
</feature>
<feature type="region of interest" description="Disordered" evidence="5">
    <location>
        <begin position="1"/>
        <end position="20"/>
    </location>
</feature>
<dbReference type="PRINTS" id="PR00412">
    <property type="entry name" value="EPOXHYDRLASE"/>
</dbReference>
<reference evidence="7" key="3">
    <citation type="submission" date="2020-10" db="EMBL/GenBank/DDBJ databases">
        <authorList>
            <person name="Sedaghatjoo S."/>
        </authorList>
    </citation>
    <scope>NUCLEOTIDE SEQUENCE</scope>
    <source>
        <strain evidence="7">AZH3</strain>
    </source>
</reference>
<dbReference type="InterPro" id="IPR016292">
    <property type="entry name" value="Epoxide_hydrolase"/>
</dbReference>
<dbReference type="Proteomes" id="UP000077671">
    <property type="component" value="Unassembled WGS sequence"/>
</dbReference>
<evidence type="ECO:0000256" key="4">
    <source>
        <dbReference type="PIRSR" id="PIRSR001112-1"/>
    </source>
</evidence>
<evidence type="ECO:0000259" key="6">
    <source>
        <dbReference type="Pfam" id="PF06441"/>
    </source>
</evidence>
<keyword evidence="3" id="KW-0378">Hydrolase</keyword>
<dbReference type="GO" id="GO:0097176">
    <property type="term" value="P:epoxide metabolic process"/>
    <property type="evidence" value="ECO:0007669"/>
    <property type="project" value="TreeGrafter"/>
</dbReference>
<evidence type="ECO:0000313" key="8">
    <source>
        <dbReference type="EMBL" id="KAE8264833.1"/>
    </source>
</evidence>
<dbReference type="Proteomes" id="UP000836402">
    <property type="component" value="Unassembled WGS sequence"/>
</dbReference>
<evidence type="ECO:0000256" key="1">
    <source>
        <dbReference type="ARBA" id="ARBA00010088"/>
    </source>
</evidence>
<feature type="active site" description="Nucleophile" evidence="4">
    <location>
        <position position="211"/>
    </location>
</feature>
<evidence type="ECO:0000313" key="7">
    <source>
        <dbReference type="EMBL" id="CAD6953201.1"/>
    </source>
</evidence>